<comment type="caution">
    <text evidence="1">The sequence shown here is derived from an EMBL/GenBank/DDBJ whole genome shotgun (WGS) entry which is preliminary data.</text>
</comment>
<dbReference type="Proteomes" id="UP000708576">
    <property type="component" value="Unassembled WGS sequence"/>
</dbReference>
<organism evidence="1 2">
    <name type="scientific">Carboxylicivirga linearis</name>
    <dbReference type="NCBI Taxonomy" id="1628157"/>
    <lineage>
        <taxon>Bacteria</taxon>
        <taxon>Pseudomonadati</taxon>
        <taxon>Bacteroidota</taxon>
        <taxon>Bacteroidia</taxon>
        <taxon>Marinilabiliales</taxon>
        <taxon>Marinilabiliaceae</taxon>
        <taxon>Carboxylicivirga</taxon>
    </lineage>
</organism>
<name>A0ABS5JX98_9BACT</name>
<accession>A0ABS5JX98</accession>
<evidence type="ECO:0000313" key="1">
    <source>
        <dbReference type="EMBL" id="MBS2099540.1"/>
    </source>
</evidence>
<evidence type="ECO:0000313" key="2">
    <source>
        <dbReference type="Proteomes" id="UP000708576"/>
    </source>
</evidence>
<dbReference type="RefSeq" id="WP_212216783.1">
    <property type="nucleotide sequence ID" value="NZ_JAGUCO010000012.1"/>
</dbReference>
<reference evidence="1 2" key="1">
    <citation type="journal article" date="2015" name="Int. J. Syst. Evol. Microbiol.">
        <title>Carboxylicivirga linearis sp. nov., isolated from a sea cucumber culture pond.</title>
        <authorList>
            <person name="Wang F.Q."/>
            <person name="Zhou Y.X."/>
            <person name="Lin X.Z."/>
            <person name="Chen G.J."/>
            <person name="Du Z.J."/>
        </authorList>
    </citation>
    <scope>NUCLEOTIDE SEQUENCE [LARGE SCALE GENOMIC DNA]</scope>
    <source>
        <strain evidence="1 2">FB218</strain>
    </source>
</reference>
<protein>
    <submittedName>
        <fullName evidence="1">Uncharacterized protein</fullName>
    </submittedName>
</protein>
<keyword evidence="2" id="KW-1185">Reference proteome</keyword>
<gene>
    <name evidence="1" type="ORF">KEM10_14690</name>
</gene>
<dbReference type="EMBL" id="JAGUCO010000012">
    <property type="protein sequence ID" value="MBS2099540.1"/>
    <property type="molecule type" value="Genomic_DNA"/>
</dbReference>
<proteinExistence type="predicted"/>
<sequence length="71" mass="8506">MYFQLFEQQDLLNYLFELNPDPSFKKGQKPQSYPTNIIIKNNELIYYEIGYSDEAINEFSIELNKIFTQTN</sequence>